<evidence type="ECO:0000313" key="9">
    <source>
        <dbReference type="Proteomes" id="UP000075884"/>
    </source>
</evidence>
<comment type="subcellular location">
    <subcellularLocation>
        <location evidence="1 6">Nucleus</location>
        <location evidence="1 6">Nucleolus</location>
    </subcellularLocation>
</comment>
<organism evidence="8 9">
    <name type="scientific">Anopheles dirus</name>
    <dbReference type="NCBI Taxonomy" id="7168"/>
    <lineage>
        <taxon>Eukaryota</taxon>
        <taxon>Metazoa</taxon>
        <taxon>Ecdysozoa</taxon>
        <taxon>Arthropoda</taxon>
        <taxon>Hexapoda</taxon>
        <taxon>Insecta</taxon>
        <taxon>Pterygota</taxon>
        <taxon>Neoptera</taxon>
        <taxon>Endopterygota</taxon>
        <taxon>Diptera</taxon>
        <taxon>Nematocera</taxon>
        <taxon>Culicoidea</taxon>
        <taxon>Culicidae</taxon>
        <taxon>Anophelinae</taxon>
        <taxon>Anopheles</taxon>
    </lineage>
</organism>
<dbReference type="GO" id="GO:0030686">
    <property type="term" value="C:90S preribosome"/>
    <property type="evidence" value="ECO:0007669"/>
    <property type="project" value="TreeGrafter"/>
</dbReference>
<keyword evidence="6" id="KW-0687">Ribonucleoprotein</keyword>
<dbReference type="PANTHER" id="PTHR21738:SF0">
    <property type="entry name" value="RIBOSOMAL RNA PROCESSING PROTEIN 36 HOMOLOG"/>
    <property type="match status" value="1"/>
</dbReference>
<comment type="similarity">
    <text evidence="2 6">Belongs to the RRP36 family.</text>
</comment>
<feature type="region of interest" description="Disordered" evidence="7">
    <location>
        <begin position="72"/>
        <end position="152"/>
    </location>
</feature>
<protein>
    <recommendedName>
        <fullName evidence="6">rRNA biogenesis protein RRP36</fullName>
    </recommendedName>
</protein>
<evidence type="ECO:0000256" key="3">
    <source>
        <dbReference type="ARBA" id="ARBA00022517"/>
    </source>
</evidence>
<proteinExistence type="inferred from homology"/>
<sequence length="269" mass="30943">MDSSDNNSESEYSEENEEIKSSPDEESDSDSNEEDSDADDVPKLAADEYKQMPFEDLLKLQKKLGSRVYNEAIFGKTMEKKQSTVNAKSSKKAKKTVQETGSSHSESDDDSGPEEITSKRKVPALGMGKAPKNTSVPQPRDPRFDPRQGYYSGRQFRNNYSFINDLRGKELRKLKNKLELATDPEETNNLKFLIQRTDNQVREYAKQKALDGDRMREKQQARQAIQEGKRPFYERKSTKQARALVEQYEKIKETGALAKHIDKRRKKDF</sequence>
<keyword evidence="5 6" id="KW-0539">Nucleus</keyword>
<dbReference type="GO" id="GO:0000462">
    <property type="term" value="P:maturation of SSU-rRNA from tricistronic rRNA transcript (SSU-rRNA, 5.8S rRNA, LSU-rRNA)"/>
    <property type="evidence" value="ECO:0007669"/>
    <property type="project" value="TreeGrafter"/>
</dbReference>
<evidence type="ECO:0000256" key="5">
    <source>
        <dbReference type="ARBA" id="ARBA00023242"/>
    </source>
</evidence>
<evidence type="ECO:0000256" key="6">
    <source>
        <dbReference type="RuleBase" id="RU368027"/>
    </source>
</evidence>
<feature type="region of interest" description="Disordered" evidence="7">
    <location>
        <begin position="1"/>
        <end position="53"/>
    </location>
</feature>
<dbReference type="Pfam" id="PF06102">
    <property type="entry name" value="RRP36"/>
    <property type="match status" value="1"/>
</dbReference>
<reference evidence="9" key="1">
    <citation type="submission" date="2013-03" db="EMBL/GenBank/DDBJ databases">
        <title>The Genome Sequence of Anopheles dirus WRAIR2.</title>
        <authorList>
            <consortium name="The Broad Institute Genomics Platform"/>
            <person name="Neafsey D.E."/>
            <person name="Walton C."/>
            <person name="Walker B."/>
            <person name="Young S.K."/>
            <person name="Zeng Q."/>
            <person name="Gargeya S."/>
            <person name="Fitzgerald M."/>
            <person name="Haas B."/>
            <person name="Abouelleil A."/>
            <person name="Allen A.W."/>
            <person name="Alvarado L."/>
            <person name="Arachchi H.M."/>
            <person name="Berlin A.M."/>
            <person name="Chapman S.B."/>
            <person name="Gainer-Dewar J."/>
            <person name="Goldberg J."/>
            <person name="Griggs A."/>
            <person name="Gujja S."/>
            <person name="Hansen M."/>
            <person name="Howarth C."/>
            <person name="Imamovic A."/>
            <person name="Ireland A."/>
            <person name="Larimer J."/>
            <person name="McCowan C."/>
            <person name="Murphy C."/>
            <person name="Pearson M."/>
            <person name="Poon T.W."/>
            <person name="Priest M."/>
            <person name="Roberts A."/>
            <person name="Saif S."/>
            <person name="Shea T."/>
            <person name="Sisk P."/>
            <person name="Sykes S."/>
            <person name="Wortman J."/>
            <person name="Nusbaum C."/>
            <person name="Birren B."/>
        </authorList>
    </citation>
    <scope>NUCLEOTIDE SEQUENCE [LARGE SCALE GENOMIC DNA]</scope>
    <source>
        <strain evidence="9">WRAIR2</strain>
    </source>
</reference>
<dbReference type="GO" id="GO:0005730">
    <property type="term" value="C:nucleolus"/>
    <property type="evidence" value="ECO:0007669"/>
    <property type="project" value="UniProtKB-SubCell"/>
</dbReference>
<feature type="compositionally biased region" description="Basic and acidic residues" evidence="7">
    <location>
        <begin position="40"/>
        <end position="50"/>
    </location>
</feature>
<dbReference type="EnsemblMetazoa" id="ADIR006704-RA">
    <property type="protein sequence ID" value="ADIR006704-PA"/>
    <property type="gene ID" value="ADIR006704"/>
</dbReference>
<keyword evidence="3 6" id="KW-0690">Ribosome biogenesis</keyword>
<dbReference type="PANTHER" id="PTHR21738">
    <property type="entry name" value="RIBOSOMAL RNA PROCESSING PROTEIN 36 HOMOLOG"/>
    <property type="match status" value="1"/>
</dbReference>
<comment type="function">
    <text evidence="6">Component of the 90S pre-ribosome involved in the maturation of rRNAs. Required for early cleavages of the pre-RNAs in the 40S ribosomal subunit maturation pathway.</text>
</comment>
<evidence type="ECO:0000256" key="1">
    <source>
        <dbReference type="ARBA" id="ARBA00004604"/>
    </source>
</evidence>
<name>A0A182NGD1_9DIPT</name>
<evidence type="ECO:0000313" key="8">
    <source>
        <dbReference type="EnsemblMetazoa" id="ADIR006704-PA"/>
    </source>
</evidence>
<evidence type="ECO:0000256" key="7">
    <source>
        <dbReference type="SAM" id="MobiDB-lite"/>
    </source>
</evidence>
<reference evidence="8" key="2">
    <citation type="submission" date="2020-05" db="UniProtKB">
        <authorList>
            <consortium name="EnsemblMetazoa"/>
        </authorList>
    </citation>
    <scope>IDENTIFICATION</scope>
    <source>
        <strain evidence="8">WRAIR2</strain>
    </source>
</reference>
<feature type="compositionally biased region" description="Acidic residues" evidence="7">
    <location>
        <begin position="24"/>
        <end position="39"/>
    </location>
</feature>
<dbReference type="Proteomes" id="UP000075884">
    <property type="component" value="Unassembled WGS sequence"/>
</dbReference>
<keyword evidence="4 6" id="KW-0698">rRNA processing</keyword>
<keyword evidence="9" id="KW-1185">Reference proteome</keyword>
<dbReference type="STRING" id="7168.A0A182NGD1"/>
<dbReference type="AlphaFoldDB" id="A0A182NGD1"/>
<feature type="compositionally biased region" description="Low complexity" evidence="7">
    <location>
        <begin position="1"/>
        <end position="10"/>
    </location>
</feature>
<dbReference type="InterPro" id="IPR009292">
    <property type="entry name" value="RRP36"/>
</dbReference>
<comment type="subunit">
    <text evidence="6">Associates with 90S and pre-40S pre-ribosomal particles.</text>
</comment>
<evidence type="ECO:0000256" key="4">
    <source>
        <dbReference type="ARBA" id="ARBA00022552"/>
    </source>
</evidence>
<evidence type="ECO:0000256" key="2">
    <source>
        <dbReference type="ARBA" id="ARBA00009418"/>
    </source>
</evidence>
<dbReference type="VEuPathDB" id="VectorBase:ADIR006704"/>
<accession>A0A182NGD1</accession>